<dbReference type="RefSeq" id="WP_003129185.1">
    <property type="nucleotide sequence ID" value="NZ_BSYC01000001.1"/>
</dbReference>
<evidence type="ECO:0000259" key="7">
    <source>
        <dbReference type="PROSITE" id="PS51061"/>
    </source>
</evidence>
<dbReference type="SUPFAM" id="SSF82708">
    <property type="entry name" value="R3H domain"/>
    <property type="match status" value="1"/>
</dbReference>
<dbReference type="EMBL" id="JARPZN010000016">
    <property type="protein sequence ID" value="MDT2691565.1"/>
    <property type="molecule type" value="Genomic_DNA"/>
</dbReference>
<keyword evidence="5 6" id="KW-0961">Cell wall biogenesis/degradation</keyword>
<dbReference type="InterPro" id="IPR039247">
    <property type="entry name" value="KhpB"/>
</dbReference>
<accession>A0A2A4D9F0</accession>
<dbReference type="InterPro" id="IPR038008">
    <property type="entry name" value="Jag_KH"/>
</dbReference>
<keyword evidence="3 6" id="KW-0133">Cell shape</keyword>
<reference evidence="9 17" key="5">
    <citation type="submission" date="2023-06" db="EMBL/GenBank/DDBJ databases">
        <title>Acute promotion of culturable opportunistic pathogens and persistent increase of antibiotic resistance following antibiotic exposure in mouse gut microbiota.</title>
        <authorList>
            <person name="Li L."/>
            <person name="Wang B."/>
            <person name="Sun Y."/>
            <person name="Wang M."/>
            <person name="Xu H."/>
        </authorList>
    </citation>
    <scope>NUCLEOTIDE SEQUENCE [LARGE SCALE GENOMIC DNA]</scope>
    <source>
        <strain evidence="9 17">CRI2_2</strain>
    </source>
</reference>
<evidence type="ECO:0000313" key="13">
    <source>
        <dbReference type="Proteomes" id="UP000439965"/>
    </source>
</evidence>
<evidence type="ECO:0000256" key="1">
    <source>
        <dbReference type="ARBA" id="ARBA00022490"/>
    </source>
</evidence>
<dbReference type="SMART" id="SM01245">
    <property type="entry name" value="Jag_N"/>
    <property type="match status" value="1"/>
</dbReference>
<evidence type="ECO:0000256" key="4">
    <source>
        <dbReference type="ARBA" id="ARBA00023186"/>
    </source>
</evidence>
<dbReference type="Pfam" id="PF01424">
    <property type="entry name" value="R3H"/>
    <property type="match status" value="1"/>
</dbReference>
<dbReference type="Proteomes" id="UP000439965">
    <property type="component" value="Unassembled WGS sequence"/>
</dbReference>
<evidence type="ECO:0000256" key="5">
    <source>
        <dbReference type="ARBA" id="ARBA00023316"/>
    </source>
</evidence>
<dbReference type="PANTHER" id="PTHR35800">
    <property type="entry name" value="PROTEIN JAG"/>
    <property type="match status" value="1"/>
</dbReference>
<evidence type="ECO:0000313" key="8">
    <source>
        <dbReference type="EMBL" id="MBA0972329.1"/>
    </source>
</evidence>
<dbReference type="GO" id="GO:0008360">
    <property type="term" value="P:regulation of cell shape"/>
    <property type="evidence" value="ECO:0007669"/>
    <property type="project" value="UniProtKB-KW"/>
</dbReference>
<dbReference type="InterPro" id="IPR038247">
    <property type="entry name" value="Jag_N_dom_sf"/>
</dbReference>
<dbReference type="CDD" id="cd02414">
    <property type="entry name" value="KH-II_Jag"/>
    <property type="match status" value="1"/>
</dbReference>
<evidence type="ECO:0000256" key="3">
    <source>
        <dbReference type="ARBA" id="ARBA00022960"/>
    </source>
</evidence>
<evidence type="ECO:0000313" key="17">
    <source>
        <dbReference type="Proteomes" id="UP001241571"/>
    </source>
</evidence>
<dbReference type="Pfam" id="PF13083">
    <property type="entry name" value="KH_KhpA-B"/>
    <property type="match status" value="1"/>
</dbReference>
<dbReference type="Proteomes" id="UP000516696">
    <property type="component" value="Chromosome"/>
</dbReference>
<evidence type="ECO:0000256" key="6">
    <source>
        <dbReference type="HAMAP-Rule" id="MF_00867"/>
    </source>
</evidence>
<evidence type="ECO:0000256" key="2">
    <source>
        <dbReference type="ARBA" id="ARBA00022884"/>
    </source>
</evidence>
<comment type="subunit">
    <text evidence="6">Forms a complex with KhpA.</text>
</comment>
<comment type="subcellular location">
    <subcellularLocation>
        <location evidence="6">Cytoplasm</location>
    </subcellularLocation>
</comment>
<dbReference type="EMBL" id="WVTI01000015">
    <property type="protein sequence ID" value="MXS27110.1"/>
    <property type="molecule type" value="Genomic_DNA"/>
</dbReference>
<dbReference type="Proteomes" id="UP001183682">
    <property type="component" value="Unassembled WGS sequence"/>
</dbReference>
<evidence type="ECO:0000313" key="9">
    <source>
        <dbReference type="EMBL" id="MDL4936532.1"/>
    </source>
</evidence>
<dbReference type="InterPro" id="IPR034079">
    <property type="entry name" value="R3H_KhpB"/>
</dbReference>
<protein>
    <recommendedName>
        <fullName evidence="6">RNA-binding protein KhpB</fullName>
    </recommendedName>
    <alternativeName>
        <fullName evidence="6">RNA-binding protein EloR</fullName>
    </alternativeName>
</protein>
<dbReference type="InterPro" id="IPR015946">
    <property type="entry name" value="KH_dom-like_a/b"/>
</dbReference>
<dbReference type="SMART" id="SM00393">
    <property type="entry name" value="R3H"/>
    <property type="match status" value="1"/>
</dbReference>
<dbReference type="EMBL" id="JASUBT010000008">
    <property type="protein sequence ID" value="MDL4936532.1"/>
    <property type="molecule type" value="Genomic_DNA"/>
</dbReference>
<dbReference type="PANTHER" id="PTHR35800:SF1">
    <property type="entry name" value="RNA-BINDING PROTEIN KHPB"/>
    <property type="match status" value="1"/>
</dbReference>
<reference evidence="8 15" key="3">
    <citation type="submission" date="2020-06" db="EMBL/GenBank/DDBJ databases">
        <title>Crossreactivity between MHC class I-restricted antigens from cancer cells and an enterococcal bacteriophage.</title>
        <authorList>
            <person name="Fluckiger A."/>
            <person name="Daillere R."/>
            <person name="Sassi M."/>
            <person name="Cattoir V."/>
            <person name="Kroemer G."/>
            <person name="Zitvogel L."/>
        </authorList>
    </citation>
    <scope>NUCLEOTIDE SEQUENCE [LARGE SCALE GENOMIC DNA]</scope>
    <source>
        <strain evidence="8 15">EG4</strain>
    </source>
</reference>
<comment type="function">
    <text evidence="6">A probable RNA chaperone. Forms a complex with KhpA which binds to cellular RNA and controls its expression. Plays a role in peptidoglycan (PG) homeostasis and cell length regulation.</text>
</comment>
<dbReference type="GO" id="GO:0071555">
    <property type="term" value="P:cell wall organization"/>
    <property type="evidence" value="ECO:0007669"/>
    <property type="project" value="UniProtKB-KW"/>
</dbReference>
<evidence type="ECO:0000313" key="12">
    <source>
        <dbReference type="EMBL" id="QOG29050.1"/>
    </source>
</evidence>
<proteinExistence type="inferred from homology"/>
<dbReference type="NCBIfam" id="NF041568">
    <property type="entry name" value="Jag_EloR"/>
    <property type="match status" value="1"/>
</dbReference>
<reference evidence="10" key="4">
    <citation type="submission" date="2023-03" db="EMBL/GenBank/DDBJ databases">
        <authorList>
            <person name="Shen W."/>
            <person name="Cai J."/>
        </authorList>
    </citation>
    <scope>NUCLEOTIDE SEQUENCE</scope>
    <source>
        <strain evidence="10">K69-2</strain>
    </source>
</reference>
<feature type="domain" description="R3H" evidence="7">
    <location>
        <begin position="185"/>
        <end position="251"/>
    </location>
</feature>
<dbReference type="GeneID" id="93222664"/>
<dbReference type="EMBL" id="JABXJK010000034">
    <property type="protein sequence ID" value="MBA0972329.1"/>
    <property type="molecule type" value="Genomic_DNA"/>
</dbReference>
<dbReference type="Gene3D" id="3.30.1370.50">
    <property type="entry name" value="R3H-like domain"/>
    <property type="match status" value="1"/>
</dbReference>
<keyword evidence="2 6" id="KW-0694">RNA-binding</keyword>
<evidence type="ECO:0000313" key="14">
    <source>
        <dbReference type="Proteomes" id="UP000516696"/>
    </source>
</evidence>
<comment type="similarity">
    <text evidence="6">Belongs to the KhpB RNA-binding protein family.</text>
</comment>
<dbReference type="AlphaFoldDB" id="A0A2A4D9F0"/>
<dbReference type="GO" id="GO:0009252">
    <property type="term" value="P:peptidoglycan biosynthetic process"/>
    <property type="evidence" value="ECO:0007669"/>
    <property type="project" value="UniProtKB-UniRule"/>
</dbReference>
<dbReference type="Gene3D" id="3.30.300.20">
    <property type="match status" value="1"/>
</dbReference>
<reference evidence="12 14" key="2">
    <citation type="submission" date="2020-03" db="EMBL/GenBank/DDBJ databases">
        <title>Characterization of ganglioside-mimicking enterococci.</title>
        <authorList>
            <person name="Patry R.T."/>
            <person name="Nothaft H."/>
            <person name="Bridger R."/>
            <person name="Shajahan A."/>
            <person name="Huynh S."/>
            <person name="Sanchez S."/>
            <person name="Azadi P."/>
            <person name="Cooper K."/>
            <person name="Miller W.G."/>
            <person name="Parker C.T."/>
            <person name="Wells L."/>
            <person name="Szymanski C.M."/>
        </authorList>
    </citation>
    <scope>NUCLEOTIDE SEQUENCE [LARGE SCALE GENOMIC DNA]</scope>
    <source>
        <strain evidence="12 14">EGM181</strain>
    </source>
</reference>
<dbReference type="Proteomes" id="UP000571857">
    <property type="component" value="Unassembled WGS sequence"/>
</dbReference>
<dbReference type="Pfam" id="PF14804">
    <property type="entry name" value="Jag_N"/>
    <property type="match status" value="1"/>
</dbReference>
<dbReference type="GO" id="GO:0005737">
    <property type="term" value="C:cytoplasm"/>
    <property type="evidence" value="ECO:0007669"/>
    <property type="project" value="UniProtKB-SubCell"/>
</dbReference>
<reference evidence="11 13" key="1">
    <citation type="submission" date="2019-04" db="EMBL/GenBank/DDBJ databases">
        <title>Step-wise assembly of the neonatal virome modulated by breast feeding.</title>
        <authorList>
            <person name="Liang G."/>
            <person name="Bushman F."/>
        </authorList>
    </citation>
    <scope>NUCLEOTIDE SEQUENCE [LARGE SCALE GENOMIC DNA]</scope>
    <source>
        <strain evidence="11 13">E3404</strain>
    </source>
</reference>
<evidence type="ECO:0000313" key="11">
    <source>
        <dbReference type="EMBL" id="MXS27110.1"/>
    </source>
</evidence>
<dbReference type="InterPro" id="IPR036867">
    <property type="entry name" value="R3H_dom_sf"/>
</dbReference>
<dbReference type="Gene3D" id="3.30.30.80">
    <property type="entry name" value="probable RNA-binding protein from clostridium symbiosum atcc 14940"/>
    <property type="match status" value="1"/>
</dbReference>
<keyword evidence="1 6" id="KW-0963">Cytoplasm</keyword>
<evidence type="ECO:0000313" key="16">
    <source>
        <dbReference type="Proteomes" id="UP001183682"/>
    </source>
</evidence>
<name>A0A2A4D9F0_ENTGA</name>
<dbReference type="InterPro" id="IPR001374">
    <property type="entry name" value="R3H_dom"/>
</dbReference>
<comment type="domain">
    <text evidence="6">Has an N-terminal Jag-N domain and 2 RNA-binding domains (KH and R3H).</text>
</comment>
<evidence type="ECO:0000313" key="10">
    <source>
        <dbReference type="EMBL" id="MDT2691565.1"/>
    </source>
</evidence>
<dbReference type="InterPro" id="IPR032782">
    <property type="entry name" value="KhpB_N"/>
</dbReference>
<dbReference type="CDD" id="cd02644">
    <property type="entry name" value="R3H_jag"/>
    <property type="match status" value="1"/>
</dbReference>
<dbReference type="PROSITE" id="PS51061">
    <property type="entry name" value="R3H"/>
    <property type="match status" value="1"/>
</dbReference>
<gene>
    <name evidence="10" type="primary">jag</name>
    <name evidence="6" type="synonym">eloR</name>
    <name evidence="6" type="synonym">khpB</name>
    <name evidence="12" type="ORF">EGM181_18200</name>
    <name evidence="11" type="ORF">GTI89_13705</name>
    <name evidence="8" type="ORF">HWH42_07005</name>
    <name evidence="10" type="ORF">P7E30_15410</name>
    <name evidence="9" type="ORF">QRX88_12460</name>
</gene>
<dbReference type="EMBL" id="CP050485">
    <property type="protein sequence ID" value="QOG29050.1"/>
    <property type="molecule type" value="Genomic_DNA"/>
</dbReference>
<dbReference type="GO" id="GO:0003723">
    <property type="term" value="F:RNA binding"/>
    <property type="evidence" value="ECO:0007669"/>
    <property type="project" value="UniProtKB-UniRule"/>
</dbReference>
<sequence length="254" mass="28215">MPIYEGLTVDEAIQEGLHALGLNKDQAVIDVLDEGKKGFLGIGKKNARVSIERSAADESKIITESVTEIIEEILEPELEESVLTAKSQADTEEKPNAKDLSDDEALTHLALYLTNISKALNAPALVKTAREDGLIVFHLDTQKQGLLIGKHGKTLNALQYLAQVYIHRIAANKLSVVVNVGDYREKRQAILERLANRTAEKVKRTGRPVFLEPMPAFERKQIHSALSKDAQIQTHSEGDEPYRYLVVEPAKKNF</sequence>
<evidence type="ECO:0000313" key="15">
    <source>
        <dbReference type="Proteomes" id="UP000571857"/>
    </source>
</evidence>
<organism evidence="10 16">
    <name type="scientific">Enterococcus gallinarum</name>
    <dbReference type="NCBI Taxonomy" id="1353"/>
    <lineage>
        <taxon>Bacteria</taxon>
        <taxon>Bacillati</taxon>
        <taxon>Bacillota</taxon>
        <taxon>Bacilli</taxon>
        <taxon>Lactobacillales</taxon>
        <taxon>Enterococcaceae</taxon>
        <taxon>Enterococcus</taxon>
    </lineage>
</organism>
<dbReference type="HAMAP" id="MF_00867">
    <property type="entry name" value="KhpB"/>
    <property type="match status" value="1"/>
</dbReference>
<comment type="caution">
    <text evidence="6">Lacks conserved residue(s) required for the propagation of feature annotation.</text>
</comment>
<keyword evidence="4 6" id="KW-0143">Chaperone</keyword>
<dbReference type="Proteomes" id="UP001241571">
    <property type="component" value="Unassembled WGS sequence"/>
</dbReference>